<dbReference type="Proteomes" id="UP000217265">
    <property type="component" value="Chromosome"/>
</dbReference>
<name>A0A290Q786_9BACT</name>
<evidence type="ECO:0008006" key="4">
    <source>
        <dbReference type="Google" id="ProtNLM"/>
    </source>
</evidence>
<dbReference type="OrthoDB" id="8560762at2"/>
<evidence type="ECO:0000313" key="3">
    <source>
        <dbReference type="Proteomes" id="UP000217265"/>
    </source>
</evidence>
<evidence type="ECO:0000313" key="2">
    <source>
        <dbReference type="EMBL" id="ATC63040.1"/>
    </source>
</evidence>
<reference evidence="2 3" key="1">
    <citation type="submission" date="2017-09" db="EMBL/GenBank/DDBJ databases">
        <title>Complete genome sequence of Verrucomicrobial strain HZ-65, isolated from freshwater.</title>
        <authorList>
            <person name="Choi A."/>
        </authorList>
    </citation>
    <scope>NUCLEOTIDE SEQUENCE [LARGE SCALE GENOMIC DNA]</scope>
    <source>
        <strain evidence="2 3">HZ-65</strain>
    </source>
</reference>
<accession>A0A290Q786</accession>
<dbReference type="AlphaFoldDB" id="A0A290Q786"/>
<keyword evidence="1" id="KW-0472">Membrane</keyword>
<dbReference type="KEGG" id="vbh:CMV30_03150"/>
<gene>
    <name evidence="2" type="ORF">CMV30_03150</name>
</gene>
<keyword evidence="1" id="KW-0812">Transmembrane</keyword>
<evidence type="ECO:0000256" key="1">
    <source>
        <dbReference type="SAM" id="Phobius"/>
    </source>
</evidence>
<feature type="transmembrane region" description="Helical" evidence="1">
    <location>
        <begin position="6"/>
        <end position="28"/>
    </location>
</feature>
<sequence length="163" mass="19707">MNLFETFEFLSYAVTVVGLPFAIIVYLLEQRKERTNDQEEIFQRLSDEYREFLKLVLDNSDLHLLRRESARIEFTEEQKERRLAIFGILISLFERAHLLVYEEKMDKQTRRMWQSWEDYMREWLRRADFRAALPTLLEGEDEEFTKYIQRLADAELGKTILAA</sequence>
<proteinExistence type="predicted"/>
<organism evidence="2 3">
    <name type="scientific">Nibricoccus aquaticus</name>
    <dbReference type="NCBI Taxonomy" id="2576891"/>
    <lineage>
        <taxon>Bacteria</taxon>
        <taxon>Pseudomonadati</taxon>
        <taxon>Verrucomicrobiota</taxon>
        <taxon>Opitutia</taxon>
        <taxon>Opitutales</taxon>
        <taxon>Opitutaceae</taxon>
        <taxon>Nibricoccus</taxon>
    </lineage>
</organism>
<dbReference type="RefSeq" id="WP_096054672.1">
    <property type="nucleotide sequence ID" value="NZ_CP023344.1"/>
</dbReference>
<keyword evidence="3" id="KW-1185">Reference proteome</keyword>
<protein>
    <recommendedName>
        <fullName evidence="4">DUF4760 domain-containing protein</fullName>
    </recommendedName>
</protein>
<dbReference type="EMBL" id="CP023344">
    <property type="protein sequence ID" value="ATC63040.1"/>
    <property type="molecule type" value="Genomic_DNA"/>
</dbReference>
<keyword evidence="1" id="KW-1133">Transmembrane helix</keyword>